<evidence type="ECO:0000256" key="3">
    <source>
        <dbReference type="ARBA" id="ARBA00022692"/>
    </source>
</evidence>
<proteinExistence type="predicted"/>
<dbReference type="STRING" id="966.BTA35_0213655"/>
<keyword evidence="5 6" id="KW-0472">Membrane</keyword>
<evidence type="ECO:0000313" key="7">
    <source>
        <dbReference type="EMBL" id="OOV86562.1"/>
    </source>
</evidence>
<dbReference type="EMBL" id="MTSD02000006">
    <property type="protein sequence ID" value="OOV86562.1"/>
    <property type="molecule type" value="Genomic_DNA"/>
</dbReference>
<dbReference type="PANTHER" id="PTHR30086:SF20">
    <property type="entry name" value="ARGININE EXPORTER PROTEIN ARGO-RELATED"/>
    <property type="match status" value="1"/>
</dbReference>
<dbReference type="PANTHER" id="PTHR30086">
    <property type="entry name" value="ARGININE EXPORTER PROTEIN ARGO"/>
    <property type="match status" value="1"/>
</dbReference>
<evidence type="ECO:0000256" key="6">
    <source>
        <dbReference type="SAM" id="Phobius"/>
    </source>
</evidence>
<name>A0A1T1H9P5_OCELI</name>
<dbReference type="AlphaFoldDB" id="A0A1T1H9P5"/>
<feature type="transmembrane region" description="Helical" evidence="6">
    <location>
        <begin position="76"/>
        <end position="94"/>
    </location>
</feature>
<feature type="transmembrane region" description="Helical" evidence="6">
    <location>
        <begin position="164"/>
        <end position="185"/>
    </location>
</feature>
<dbReference type="GO" id="GO:0015171">
    <property type="term" value="F:amino acid transmembrane transporter activity"/>
    <property type="evidence" value="ECO:0007669"/>
    <property type="project" value="TreeGrafter"/>
</dbReference>
<accession>A0A1T1H9P5</accession>
<reference evidence="7" key="1">
    <citation type="submission" date="2017-02" db="EMBL/GenBank/DDBJ databases">
        <title>Draft Genome Sequence of the Salt Water Bacterium Oceanospirillum linum ATCC 11336.</title>
        <authorList>
            <person name="Trachtenberg A.M."/>
            <person name="Carney J.G."/>
            <person name="Linnane J.D."/>
            <person name="Rheaume B.A."/>
            <person name="Pitts N.L."/>
            <person name="Mykles D.L."/>
            <person name="Maclea K.S."/>
        </authorList>
    </citation>
    <scope>NUCLEOTIDE SEQUENCE [LARGE SCALE GENOMIC DNA]</scope>
    <source>
        <strain evidence="7">ATCC 11336</strain>
    </source>
</reference>
<evidence type="ECO:0000256" key="2">
    <source>
        <dbReference type="ARBA" id="ARBA00022475"/>
    </source>
</evidence>
<organism evidence="7 8">
    <name type="scientific">Oceanospirillum linum</name>
    <dbReference type="NCBI Taxonomy" id="966"/>
    <lineage>
        <taxon>Bacteria</taxon>
        <taxon>Pseudomonadati</taxon>
        <taxon>Pseudomonadota</taxon>
        <taxon>Gammaproteobacteria</taxon>
        <taxon>Oceanospirillales</taxon>
        <taxon>Oceanospirillaceae</taxon>
        <taxon>Oceanospirillum</taxon>
    </lineage>
</organism>
<comment type="caution">
    <text evidence="7">The sequence shown here is derived from an EMBL/GenBank/DDBJ whole genome shotgun (WGS) entry which is preliminary data.</text>
</comment>
<gene>
    <name evidence="7" type="ORF">BTA35_0213655</name>
</gene>
<keyword evidence="8" id="KW-1185">Reference proteome</keyword>
<dbReference type="InterPro" id="IPR001123">
    <property type="entry name" value="LeuE-type"/>
</dbReference>
<dbReference type="Proteomes" id="UP000190064">
    <property type="component" value="Unassembled WGS sequence"/>
</dbReference>
<evidence type="ECO:0000256" key="4">
    <source>
        <dbReference type="ARBA" id="ARBA00022989"/>
    </source>
</evidence>
<feature type="transmembrane region" description="Helical" evidence="6">
    <location>
        <begin position="46"/>
        <end position="70"/>
    </location>
</feature>
<evidence type="ECO:0000256" key="1">
    <source>
        <dbReference type="ARBA" id="ARBA00004651"/>
    </source>
</evidence>
<protein>
    <submittedName>
        <fullName evidence="7">Threonine transporter RhtB</fullName>
    </submittedName>
</protein>
<sequence length="221" mass="23831">MHQTGIYLDSSFWAFLVAITLLTMSPGVDTIVVIRNTLRGGTRDGVITSIAICLGLFIHAIISAGGISLILLQSAMLFTALKLVGAFYLIWLGYKSLSSAFSRTYDSSLTRAVTETVGPTGASSWRSFREGFLSNVLNPKTIVFYMAFLPQFIQAGEPAMLKSLFLAAVHFCIANLWQILIVLLVGKASSWLLKGSVMKGIDGLIGTVMVGFGLKLALDRG</sequence>
<dbReference type="PIRSF" id="PIRSF006324">
    <property type="entry name" value="LeuE"/>
    <property type="match status" value="1"/>
</dbReference>
<dbReference type="GO" id="GO:0005886">
    <property type="term" value="C:plasma membrane"/>
    <property type="evidence" value="ECO:0007669"/>
    <property type="project" value="UniProtKB-SubCell"/>
</dbReference>
<keyword evidence="3 6" id="KW-0812">Transmembrane</keyword>
<evidence type="ECO:0000313" key="8">
    <source>
        <dbReference type="Proteomes" id="UP000190064"/>
    </source>
</evidence>
<keyword evidence="2" id="KW-1003">Cell membrane</keyword>
<keyword evidence="4 6" id="KW-1133">Transmembrane helix</keyword>
<evidence type="ECO:0000256" key="5">
    <source>
        <dbReference type="ARBA" id="ARBA00023136"/>
    </source>
</evidence>
<comment type="subcellular location">
    <subcellularLocation>
        <location evidence="1">Cell membrane</location>
        <topology evidence="1">Multi-pass membrane protein</topology>
    </subcellularLocation>
</comment>
<feature type="transmembrane region" description="Helical" evidence="6">
    <location>
        <begin position="12"/>
        <end position="34"/>
    </location>
</feature>
<dbReference type="Pfam" id="PF01810">
    <property type="entry name" value="LysE"/>
    <property type="match status" value="1"/>
</dbReference>
<feature type="transmembrane region" description="Helical" evidence="6">
    <location>
        <begin position="197"/>
        <end position="218"/>
    </location>
</feature>